<gene>
    <name evidence="1" type="ORF">HNR05_001288</name>
</gene>
<evidence type="ECO:0000313" key="1">
    <source>
        <dbReference type="EMBL" id="NYJ19497.1"/>
    </source>
</evidence>
<dbReference type="EMBL" id="JACCFM010000001">
    <property type="protein sequence ID" value="NYJ19497.1"/>
    <property type="molecule type" value="Genomic_DNA"/>
</dbReference>
<organism evidence="1 2">
    <name type="scientific">Glaciibacter psychrotolerans</name>
    <dbReference type="NCBI Taxonomy" id="670054"/>
    <lineage>
        <taxon>Bacteria</taxon>
        <taxon>Bacillati</taxon>
        <taxon>Actinomycetota</taxon>
        <taxon>Actinomycetes</taxon>
        <taxon>Micrococcales</taxon>
        <taxon>Microbacteriaceae</taxon>
        <taxon>Glaciibacter</taxon>
    </lineage>
</organism>
<protein>
    <recommendedName>
        <fullName evidence="3">Asp23/Gls24 family envelope stress response protein</fullName>
    </recommendedName>
</protein>
<reference evidence="1 2" key="1">
    <citation type="submission" date="2020-07" db="EMBL/GenBank/DDBJ databases">
        <title>Sequencing the genomes of 1000 actinobacteria strains.</title>
        <authorList>
            <person name="Klenk H.-P."/>
        </authorList>
    </citation>
    <scope>NUCLEOTIDE SEQUENCE [LARGE SCALE GENOMIC DNA]</scope>
    <source>
        <strain evidence="1 2">LI1</strain>
    </source>
</reference>
<dbReference type="RefSeq" id="WP_179578259.1">
    <property type="nucleotide sequence ID" value="NZ_JACCFM010000001.1"/>
</dbReference>
<evidence type="ECO:0008006" key="3">
    <source>
        <dbReference type="Google" id="ProtNLM"/>
    </source>
</evidence>
<accession>A0A7Z0ED89</accession>
<dbReference type="Proteomes" id="UP000537260">
    <property type="component" value="Unassembled WGS sequence"/>
</dbReference>
<dbReference type="AlphaFoldDB" id="A0A7Z0ED89"/>
<evidence type="ECO:0000313" key="2">
    <source>
        <dbReference type="Proteomes" id="UP000537260"/>
    </source>
</evidence>
<sequence length="126" mass="13590">MTDRDQPAGSSTLVGRNRITARALRAVAAAAVAETLNVAGRAVSADLADDHGKLAVTVRAAIPVVSLAAIQRNPRALELSGGTLLERCERAQRQTKERVEQLTGRRVSRVDIRVTNARIEGEERVR</sequence>
<proteinExistence type="predicted"/>
<keyword evidence="2" id="KW-1185">Reference proteome</keyword>
<name>A0A7Z0ED89_9MICO</name>
<comment type="caution">
    <text evidence="1">The sequence shown here is derived from an EMBL/GenBank/DDBJ whole genome shotgun (WGS) entry which is preliminary data.</text>
</comment>